<keyword evidence="1" id="KW-1133">Transmembrane helix</keyword>
<dbReference type="PROSITE" id="PS50930">
    <property type="entry name" value="HTH_LYTTR"/>
    <property type="match status" value="1"/>
</dbReference>
<feature type="domain" description="HTH LytTR-type" evidence="2">
    <location>
        <begin position="177"/>
        <end position="285"/>
    </location>
</feature>
<accession>F4L2P1</accession>
<dbReference type="Gene3D" id="2.40.50.1020">
    <property type="entry name" value="LytTr DNA-binding domain"/>
    <property type="match status" value="1"/>
</dbReference>
<feature type="transmembrane region" description="Helical" evidence="1">
    <location>
        <begin position="24"/>
        <end position="44"/>
    </location>
</feature>
<feature type="transmembrane region" description="Helical" evidence="1">
    <location>
        <begin position="94"/>
        <end position="115"/>
    </location>
</feature>
<dbReference type="HOGENOM" id="CLU_076348_1_0_10"/>
<keyword evidence="4" id="KW-1185">Reference proteome</keyword>
<sequence length="290" mass="34015">MNDWAKLKDILKEESTLLSRKEKIYFVILVGCFVFLFLLFFQPFGVNNYNSKETITLEFLLAMLLMWMVVSLLLAFNEFLIFPMVVKQPTRGKMLSWIIWSMLWLGSGVFLFYNYLGAWHDFRLSSYFEFLANIGALSLFPLGGLFLYLKIRELRKALELDHPYTYRAGEDEFLLVFTAENQKDHFTLPLKLLLFIESDDNYVSIHHLQDARVTKTLFRKSLKSIQEEALHPALLRCHRSYLINLTHLQQIHGNRNKLKVFLNHVKDPIPVSRQYMDSLFALVSQSSQIG</sequence>
<dbReference type="KEGG" id="hhy:Halhy_0697"/>
<dbReference type="STRING" id="760192.Halhy_0697"/>
<dbReference type="PANTHER" id="PTHR37299:SF1">
    <property type="entry name" value="STAGE 0 SPORULATION PROTEIN A HOMOLOG"/>
    <property type="match status" value="1"/>
</dbReference>
<dbReference type="Pfam" id="PF04397">
    <property type="entry name" value="LytTR"/>
    <property type="match status" value="1"/>
</dbReference>
<keyword evidence="1" id="KW-0812">Transmembrane</keyword>
<keyword evidence="1" id="KW-0472">Membrane</keyword>
<dbReference type="InterPro" id="IPR046947">
    <property type="entry name" value="LytR-like"/>
</dbReference>
<reference evidence="3 4" key="1">
    <citation type="journal article" date="2011" name="Stand. Genomic Sci.">
        <title>Complete genome sequence of Haliscomenobacter hydrossis type strain (O).</title>
        <authorList>
            <consortium name="US DOE Joint Genome Institute (JGI-PGF)"/>
            <person name="Daligault H."/>
            <person name="Lapidus A."/>
            <person name="Zeytun A."/>
            <person name="Nolan M."/>
            <person name="Lucas S."/>
            <person name="Del Rio T.G."/>
            <person name="Tice H."/>
            <person name="Cheng J.F."/>
            <person name="Tapia R."/>
            <person name="Han C."/>
            <person name="Goodwin L."/>
            <person name="Pitluck S."/>
            <person name="Liolios K."/>
            <person name="Pagani I."/>
            <person name="Ivanova N."/>
            <person name="Huntemann M."/>
            <person name="Mavromatis K."/>
            <person name="Mikhailova N."/>
            <person name="Pati A."/>
            <person name="Chen A."/>
            <person name="Palaniappan K."/>
            <person name="Land M."/>
            <person name="Hauser L."/>
            <person name="Brambilla E.M."/>
            <person name="Rohde M."/>
            <person name="Verbarg S."/>
            <person name="Goker M."/>
            <person name="Bristow J."/>
            <person name="Eisen J.A."/>
            <person name="Markowitz V."/>
            <person name="Hugenholtz P."/>
            <person name="Kyrpides N.C."/>
            <person name="Klenk H.P."/>
            <person name="Woyke T."/>
        </authorList>
    </citation>
    <scope>NUCLEOTIDE SEQUENCE [LARGE SCALE GENOMIC DNA]</scope>
    <source>
        <strain evidence="4">ATCC 27775 / DSM 1100 / LMG 10767 / O</strain>
    </source>
</reference>
<dbReference type="eggNOG" id="COG3279">
    <property type="taxonomic scope" value="Bacteria"/>
</dbReference>
<organism evidence="3 4">
    <name type="scientific">Haliscomenobacter hydrossis (strain ATCC 27775 / DSM 1100 / LMG 10767 / O)</name>
    <dbReference type="NCBI Taxonomy" id="760192"/>
    <lineage>
        <taxon>Bacteria</taxon>
        <taxon>Pseudomonadati</taxon>
        <taxon>Bacteroidota</taxon>
        <taxon>Saprospiria</taxon>
        <taxon>Saprospirales</taxon>
        <taxon>Haliscomenobacteraceae</taxon>
        <taxon>Haliscomenobacter</taxon>
    </lineage>
</organism>
<dbReference type="RefSeq" id="WP_013763169.1">
    <property type="nucleotide sequence ID" value="NC_015510.1"/>
</dbReference>
<dbReference type="AlphaFoldDB" id="F4L2P1"/>
<evidence type="ECO:0000259" key="2">
    <source>
        <dbReference type="PROSITE" id="PS50930"/>
    </source>
</evidence>
<evidence type="ECO:0000256" key="1">
    <source>
        <dbReference type="SAM" id="Phobius"/>
    </source>
</evidence>
<dbReference type="PANTHER" id="PTHR37299">
    <property type="entry name" value="TRANSCRIPTIONAL REGULATOR-RELATED"/>
    <property type="match status" value="1"/>
</dbReference>
<gene>
    <name evidence="3" type="ordered locus">Halhy_0697</name>
</gene>
<name>F4L2P1_HALH1</name>
<evidence type="ECO:0000313" key="3">
    <source>
        <dbReference type="EMBL" id="AEE48605.1"/>
    </source>
</evidence>
<reference key="2">
    <citation type="submission" date="2011-04" db="EMBL/GenBank/DDBJ databases">
        <title>Complete sequence of chromosome of Haliscomenobacter hydrossis DSM 1100.</title>
        <authorList>
            <consortium name="US DOE Joint Genome Institute (JGI-PGF)"/>
            <person name="Lucas S."/>
            <person name="Han J."/>
            <person name="Lapidus A."/>
            <person name="Bruce D."/>
            <person name="Goodwin L."/>
            <person name="Pitluck S."/>
            <person name="Peters L."/>
            <person name="Kyrpides N."/>
            <person name="Mavromatis K."/>
            <person name="Ivanova N."/>
            <person name="Ovchinnikova G."/>
            <person name="Pagani I."/>
            <person name="Daligault H."/>
            <person name="Detter J.C."/>
            <person name="Han C."/>
            <person name="Land M."/>
            <person name="Hauser L."/>
            <person name="Markowitz V."/>
            <person name="Cheng J.-F."/>
            <person name="Hugenholtz P."/>
            <person name="Woyke T."/>
            <person name="Wu D."/>
            <person name="Verbarg S."/>
            <person name="Frueling A."/>
            <person name="Brambilla E."/>
            <person name="Klenk H.-P."/>
            <person name="Eisen J.A."/>
        </authorList>
    </citation>
    <scope>NUCLEOTIDE SEQUENCE</scope>
    <source>
        <strain>DSM 1100</strain>
    </source>
</reference>
<dbReference type="GO" id="GO:0000156">
    <property type="term" value="F:phosphorelay response regulator activity"/>
    <property type="evidence" value="ECO:0007669"/>
    <property type="project" value="InterPro"/>
</dbReference>
<feature type="transmembrane region" description="Helical" evidence="1">
    <location>
        <begin position="127"/>
        <end position="149"/>
    </location>
</feature>
<dbReference type="EMBL" id="CP002691">
    <property type="protein sequence ID" value="AEE48605.1"/>
    <property type="molecule type" value="Genomic_DNA"/>
</dbReference>
<proteinExistence type="predicted"/>
<dbReference type="InterPro" id="IPR007492">
    <property type="entry name" value="LytTR_DNA-bd_dom"/>
</dbReference>
<dbReference type="OrthoDB" id="1118393at2"/>
<feature type="transmembrane region" description="Helical" evidence="1">
    <location>
        <begin position="59"/>
        <end position="82"/>
    </location>
</feature>
<dbReference type="Proteomes" id="UP000008461">
    <property type="component" value="Chromosome"/>
</dbReference>
<dbReference type="GO" id="GO:0003677">
    <property type="term" value="F:DNA binding"/>
    <property type="evidence" value="ECO:0007669"/>
    <property type="project" value="InterPro"/>
</dbReference>
<dbReference type="SMART" id="SM00850">
    <property type="entry name" value="LytTR"/>
    <property type="match status" value="1"/>
</dbReference>
<protein>
    <submittedName>
        <fullName evidence="3">Response regulator receiver protein</fullName>
    </submittedName>
</protein>
<evidence type="ECO:0000313" key="4">
    <source>
        <dbReference type="Proteomes" id="UP000008461"/>
    </source>
</evidence>